<dbReference type="PANTHER" id="PTHR43976">
    <property type="entry name" value="SHORT CHAIN DEHYDROGENASE"/>
    <property type="match status" value="1"/>
</dbReference>
<dbReference type="PROSITE" id="PS00061">
    <property type="entry name" value="ADH_SHORT"/>
    <property type="match status" value="1"/>
</dbReference>
<comment type="similarity">
    <text evidence="1 3">Belongs to the short-chain dehydrogenases/reductases (SDR) family.</text>
</comment>
<evidence type="ECO:0000313" key="4">
    <source>
        <dbReference type="EMBL" id="URJ49205.2"/>
    </source>
</evidence>
<dbReference type="PRINTS" id="PR00080">
    <property type="entry name" value="SDRFAMILY"/>
</dbReference>
<accession>A0AAE9L5U6</accession>
<dbReference type="Proteomes" id="UP001055784">
    <property type="component" value="Chromosome"/>
</dbReference>
<evidence type="ECO:0000256" key="3">
    <source>
        <dbReference type="RuleBase" id="RU000363"/>
    </source>
</evidence>
<dbReference type="AlphaFoldDB" id="A0AAE9L5U6"/>
<dbReference type="PANTHER" id="PTHR43976:SF16">
    <property type="entry name" value="SHORT-CHAIN DEHYDROGENASE_REDUCTASE FAMILY PROTEIN"/>
    <property type="match status" value="1"/>
</dbReference>
<dbReference type="CDD" id="cd05374">
    <property type="entry name" value="17beta-HSD-like_SDR_c"/>
    <property type="match status" value="1"/>
</dbReference>
<dbReference type="InterPro" id="IPR051911">
    <property type="entry name" value="SDR_oxidoreductase"/>
</dbReference>
<protein>
    <submittedName>
        <fullName evidence="4">SDR family NAD(P)-dependent oxidoreductase</fullName>
    </submittedName>
</protein>
<keyword evidence="2" id="KW-0560">Oxidoreductase</keyword>
<dbReference type="EMBL" id="CP097770">
    <property type="protein sequence ID" value="URJ49205.2"/>
    <property type="molecule type" value="Genomic_DNA"/>
</dbReference>
<dbReference type="InterPro" id="IPR020904">
    <property type="entry name" value="Sc_DH/Rdtase_CS"/>
</dbReference>
<dbReference type="InterPro" id="IPR002347">
    <property type="entry name" value="SDR_fam"/>
</dbReference>
<dbReference type="Pfam" id="PF00106">
    <property type="entry name" value="adh_short"/>
    <property type="match status" value="1"/>
</dbReference>
<dbReference type="GO" id="GO:0016491">
    <property type="term" value="F:oxidoreductase activity"/>
    <property type="evidence" value="ECO:0007669"/>
    <property type="project" value="UniProtKB-KW"/>
</dbReference>
<dbReference type="PRINTS" id="PR00081">
    <property type="entry name" value="GDHRDH"/>
</dbReference>
<organism evidence="4 5">
    <name type="scientific">Paenibacillus polymyxa</name>
    <name type="common">Bacillus polymyxa</name>
    <dbReference type="NCBI Taxonomy" id="1406"/>
    <lineage>
        <taxon>Bacteria</taxon>
        <taxon>Bacillati</taxon>
        <taxon>Bacillota</taxon>
        <taxon>Bacilli</taxon>
        <taxon>Bacillales</taxon>
        <taxon>Paenibacillaceae</taxon>
        <taxon>Paenibacillus</taxon>
    </lineage>
</organism>
<evidence type="ECO:0000256" key="1">
    <source>
        <dbReference type="ARBA" id="ARBA00006484"/>
    </source>
</evidence>
<proteinExistence type="inferred from homology"/>
<evidence type="ECO:0000256" key="2">
    <source>
        <dbReference type="ARBA" id="ARBA00023002"/>
    </source>
</evidence>
<dbReference type="Gene3D" id="3.40.50.720">
    <property type="entry name" value="NAD(P)-binding Rossmann-like Domain"/>
    <property type="match status" value="1"/>
</dbReference>
<evidence type="ECO:0000313" key="5">
    <source>
        <dbReference type="Proteomes" id="UP001055784"/>
    </source>
</evidence>
<name>A0AAE9L5U6_PAEPO</name>
<gene>
    <name evidence="4" type="ORF">MF626_003548</name>
</gene>
<reference evidence="4" key="1">
    <citation type="submission" date="2022-11" db="EMBL/GenBank/DDBJ databases">
        <authorList>
            <person name="Vasilchenko N.G."/>
            <person name="Prazdnova E.V."/>
            <person name="Gorovtsov A.V."/>
            <person name="Chistyakov V.A."/>
            <person name="Pak M.L."/>
        </authorList>
    </citation>
    <scope>NUCLEOTIDE SEQUENCE</scope>
    <source>
        <strain evidence="4">R 4.5</strain>
    </source>
</reference>
<dbReference type="InterPro" id="IPR036291">
    <property type="entry name" value="NAD(P)-bd_dom_sf"/>
</dbReference>
<sequence length="248" mass="27197">MRRVWFVTGATRGMGAEIAKAALAAGEQVVATGRKKDAVIHALGNAENLLPLALDVTDENQINVAVKTAIDRFGRIDVLVNNAGYGHLGVFEESTMEEIRAQYDTNVFGLMAMTHEVIPYMRKQRSGRILNISSVAGLKGVFGGSIYNSSKFAVEGFSQAIAEEFAHFNVKVTAVSPGFFRTDFLDISSAKYTDQGITEYVKPLAEFREFHDNRNHQQAGDPVKLAQVILKLSQVENPQFPLSQGRMG</sequence>
<dbReference type="SUPFAM" id="SSF51735">
    <property type="entry name" value="NAD(P)-binding Rossmann-fold domains"/>
    <property type="match status" value="1"/>
</dbReference>